<accession>A0A0B1S075</accession>
<sequence length="71" mass="8124">WAENLQQWASADWDCGADKFWITKLLSKAIAKEKCPTVLDQMNSACRWHDVCYSQGLEGQKACDSRWEQGS</sequence>
<dbReference type="Proteomes" id="UP000053660">
    <property type="component" value="Unassembled WGS sequence"/>
</dbReference>
<dbReference type="SUPFAM" id="SSF48619">
    <property type="entry name" value="Phospholipase A2, PLA2"/>
    <property type="match status" value="1"/>
</dbReference>
<reference evidence="1 2" key="1">
    <citation type="submission" date="2014-03" db="EMBL/GenBank/DDBJ databases">
        <title>Draft genome of the hookworm Oesophagostomum dentatum.</title>
        <authorList>
            <person name="Mitreva M."/>
        </authorList>
    </citation>
    <scope>NUCLEOTIDE SEQUENCE [LARGE SCALE GENOMIC DNA]</scope>
    <source>
        <strain evidence="1 2">OD-Hann</strain>
    </source>
</reference>
<dbReference type="AlphaFoldDB" id="A0A0B1S075"/>
<proteinExistence type="predicted"/>
<organism evidence="1 2">
    <name type="scientific">Oesophagostomum dentatum</name>
    <name type="common">Nodular worm</name>
    <dbReference type="NCBI Taxonomy" id="61180"/>
    <lineage>
        <taxon>Eukaryota</taxon>
        <taxon>Metazoa</taxon>
        <taxon>Ecdysozoa</taxon>
        <taxon>Nematoda</taxon>
        <taxon>Chromadorea</taxon>
        <taxon>Rhabditida</taxon>
        <taxon>Rhabditina</taxon>
        <taxon>Rhabditomorpha</taxon>
        <taxon>Strongyloidea</taxon>
        <taxon>Strongylidae</taxon>
        <taxon>Oesophagostomum</taxon>
    </lineage>
</organism>
<dbReference type="EMBL" id="KN609428">
    <property type="protein sequence ID" value="KHJ78728.1"/>
    <property type="molecule type" value="Genomic_DNA"/>
</dbReference>
<dbReference type="OrthoDB" id="5846818at2759"/>
<evidence type="ECO:0000313" key="1">
    <source>
        <dbReference type="EMBL" id="KHJ78728.1"/>
    </source>
</evidence>
<name>A0A0B1S075_OESDE</name>
<feature type="non-terminal residue" evidence="1">
    <location>
        <position position="1"/>
    </location>
</feature>
<dbReference type="GO" id="GO:0006644">
    <property type="term" value="P:phospholipid metabolic process"/>
    <property type="evidence" value="ECO:0007669"/>
    <property type="project" value="InterPro"/>
</dbReference>
<protein>
    <submittedName>
        <fullName evidence="1">Uncharacterized protein</fullName>
    </submittedName>
</protein>
<dbReference type="GO" id="GO:0004623">
    <property type="term" value="F:phospholipase A2 activity"/>
    <property type="evidence" value="ECO:0007669"/>
    <property type="project" value="InterPro"/>
</dbReference>
<keyword evidence="2" id="KW-1185">Reference proteome</keyword>
<dbReference type="GO" id="GO:0050482">
    <property type="term" value="P:arachidonate secretion"/>
    <property type="evidence" value="ECO:0007669"/>
    <property type="project" value="InterPro"/>
</dbReference>
<gene>
    <name evidence="1" type="ORF">OESDEN_21649</name>
</gene>
<dbReference type="InterPro" id="IPR036444">
    <property type="entry name" value="PLipase_A2_dom_sf"/>
</dbReference>
<evidence type="ECO:0000313" key="2">
    <source>
        <dbReference type="Proteomes" id="UP000053660"/>
    </source>
</evidence>